<dbReference type="PRINTS" id="PR00081">
    <property type="entry name" value="GDHRDH"/>
</dbReference>
<dbReference type="EC" id="1.1.1.69" evidence="5"/>
<dbReference type="EMBL" id="CP026113">
    <property type="protein sequence ID" value="AUT66070.1"/>
    <property type="molecule type" value="Genomic_DNA"/>
</dbReference>
<evidence type="ECO:0000256" key="2">
    <source>
        <dbReference type="ARBA" id="ARBA00023002"/>
    </source>
</evidence>
<dbReference type="SUPFAM" id="SSF51735">
    <property type="entry name" value="NAD(P)-binding Rossmann-fold domains"/>
    <property type="match status" value="1"/>
</dbReference>
<dbReference type="Pfam" id="PF00106">
    <property type="entry name" value="adh_short"/>
    <property type="match status" value="1"/>
</dbReference>
<evidence type="ECO:0000256" key="1">
    <source>
        <dbReference type="ARBA" id="ARBA00006484"/>
    </source>
</evidence>
<reference evidence="5 6" key="1">
    <citation type="submission" date="2018-01" db="EMBL/GenBank/DDBJ databases">
        <title>Species boundaries and ecological features among Paraburkholderia terrae DSMZ17804T, P. hospita DSMZ17164T and P. caribensis DSMZ13236T.</title>
        <authorList>
            <person name="Pratama A.A."/>
        </authorList>
    </citation>
    <scope>NUCLEOTIDE SEQUENCE [LARGE SCALE GENOMIC DNA]</scope>
    <source>
        <strain evidence="5 6">DSM 17804</strain>
    </source>
</reference>
<dbReference type="KEGG" id="pter:C2L65_33005"/>
<dbReference type="InterPro" id="IPR020904">
    <property type="entry name" value="Sc_DH/Rdtase_CS"/>
</dbReference>
<evidence type="ECO:0000313" key="5">
    <source>
        <dbReference type="EMBL" id="AUT66070.1"/>
    </source>
</evidence>
<gene>
    <name evidence="5" type="ORF">C2L65_33005</name>
</gene>
<dbReference type="Proteomes" id="UP000243502">
    <property type="component" value="Chromosome 3"/>
</dbReference>
<dbReference type="NCBIfam" id="NF005559">
    <property type="entry name" value="PRK07231.1"/>
    <property type="match status" value="1"/>
</dbReference>
<dbReference type="PROSITE" id="PS00061">
    <property type="entry name" value="ADH_SHORT"/>
    <property type="match status" value="1"/>
</dbReference>
<dbReference type="OrthoDB" id="8653364at2"/>
<organism evidence="5 6">
    <name type="scientific">Paraburkholderia terrae</name>
    <dbReference type="NCBI Taxonomy" id="311230"/>
    <lineage>
        <taxon>Bacteria</taxon>
        <taxon>Pseudomonadati</taxon>
        <taxon>Pseudomonadota</taxon>
        <taxon>Betaproteobacteria</taxon>
        <taxon>Burkholderiales</taxon>
        <taxon>Burkholderiaceae</taxon>
        <taxon>Paraburkholderia</taxon>
    </lineage>
</organism>
<dbReference type="FunFam" id="3.40.50.720:FF:000084">
    <property type="entry name" value="Short-chain dehydrogenase reductase"/>
    <property type="match status" value="1"/>
</dbReference>
<dbReference type="InterPro" id="IPR002347">
    <property type="entry name" value="SDR_fam"/>
</dbReference>
<dbReference type="InterPro" id="IPR036291">
    <property type="entry name" value="NAD(P)-bd_dom_sf"/>
</dbReference>
<comment type="similarity">
    <text evidence="1 3">Belongs to the short-chain dehydrogenases/reductases (SDR) family.</text>
</comment>
<keyword evidence="2 5" id="KW-0560">Oxidoreductase</keyword>
<dbReference type="Gene3D" id="3.40.50.720">
    <property type="entry name" value="NAD(P)-binding Rossmann-like Domain"/>
    <property type="match status" value="1"/>
</dbReference>
<dbReference type="PANTHER" id="PTHR43669:SF14">
    <property type="entry name" value="OXIDOREDUCTASE"/>
    <property type="match status" value="1"/>
</dbReference>
<evidence type="ECO:0000259" key="4">
    <source>
        <dbReference type="SMART" id="SM00822"/>
    </source>
</evidence>
<feature type="domain" description="Ketoreductase" evidence="4">
    <location>
        <begin position="26"/>
        <end position="195"/>
    </location>
</feature>
<dbReference type="PANTHER" id="PTHR43669">
    <property type="entry name" value="5-KETO-D-GLUCONATE 5-REDUCTASE"/>
    <property type="match status" value="1"/>
</dbReference>
<proteinExistence type="inferred from homology"/>
<dbReference type="AlphaFoldDB" id="A0A2I8F2Y2"/>
<accession>A0A2I8F2Y2</accession>
<evidence type="ECO:0000313" key="6">
    <source>
        <dbReference type="Proteomes" id="UP000243502"/>
    </source>
</evidence>
<dbReference type="CDD" id="cd05347">
    <property type="entry name" value="Ga5DH-like_SDR_c"/>
    <property type="match status" value="1"/>
</dbReference>
<dbReference type="PRINTS" id="PR00080">
    <property type="entry name" value="SDRFAMILY"/>
</dbReference>
<dbReference type="GO" id="GO:0008874">
    <property type="term" value="F:gluconate 5-dehydrogenase activity"/>
    <property type="evidence" value="ECO:0007669"/>
    <property type="project" value="UniProtKB-EC"/>
</dbReference>
<protein>
    <submittedName>
        <fullName evidence="5">3-oxoacyl-ACP reductase</fullName>
        <ecNumber evidence="5">1.1.1.69</ecNumber>
    </submittedName>
</protein>
<sequence>MTQQSASNQKGVKLKSNLEMFNLTGRRALVTGSSTGIGFALAKGLANAGAEIVLNARNEKRLAEAVARLRDEGATVHAASFDVTSPDEVTTAIARIEQEVGAIDILVNNAGMQRRAPLEQFSHGQWDELMKTNVESVFLVGQAVARHMIERKRGKIINICSVQSELGRPSIAAYTASKGAVKMLTKGMAIDWGQYGIQVNGLGPGYFKTELTEALVKDEVFSSWLIGRTPSRRWGDVEDLVGAAVFLASNASNFVNGHILYVDGGVTSTL</sequence>
<dbReference type="SMART" id="SM00822">
    <property type="entry name" value="PKS_KR"/>
    <property type="match status" value="1"/>
</dbReference>
<name>A0A2I8F2Y2_9BURK</name>
<dbReference type="InterPro" id="IPR057326">
    <property type="entry name" value="KR_dom"/>
</dbReference>
<evidence type="ECO:0000256" key="3">
    <source>
        <dbReference type="RuleBase" id="RU000363"/>
    </source>
</evidence>